<proteinExistence type="predicted"/>
<organism evidence="2 3">
    <name type="scientific">Racocetra fulgida</name>
    <dbReference type="NCBI Taxonomy" id="60492"/>
    <lineage>
        <taxon>Eukaryota</taxon>
        <taxon>Fungi</taxon>
        <taxon>Fungi incertae sedis</taxon>
        <taxon>Mucoromycota</taxon>
        <taxon>Glomeromycotina</taxon>
        <taxon>Glomeromycetes</taxon>
        <taxon>Diversisporales</taxon>
        <taxon>Gigasporaceae</taxon>
        <taxon>Racocetra</taxon>
    </lineage>
</organism>
<dbReference type="OrthoDB" id="2472099at2759"/>
<gene>
    <name evidence="2" type="ORF">RFULGI_LOCUS5973</name>
</gene>
<dbReference type="Proteomes" id="UP000789396">
    <property type="component" value="Unassembled WGS sequence"/>
</dbReference>
<feature type="non-terminal residue" evidence="2">
    <location>
        <position position="1"/>
    </location>
</feature>
<sequence length="48" mass="5482">NYIPKPKLQKDESLSANFTNVIFQIKTDKPPMQENSDDIVNSQDIDSD</sequence>
<dbReference type="AlphaFoldDB" id="A0A9N9G890"/>
<feature type="compositionally biased region" description="Polar residues" evidence="1">
    <location>
        <begin position="38"/>
        <end position="48"/>
    </location>
</feature>
<accession>A0A9N9G890</accession>
<feature type="region of interest" description="Disordered" evidence="1">
    <location>
        <begin position="25"/>
        <end position="48"/>
    </location>
</feature>
<protein>
    <submittedName>
        <fullName evidence="2">10605_t:CDS:1</fullName>
    </submittedName>
</protein>
<evidence type="ECO:0000313" key="2">
    <source>
        <dbReference type="EMBL" id="CAG8584206.1"/>
    </source>
</evidence>
<keyword evidence="3" id="KW-1185">Reference proteome</keyword>
<comment type="caution">
    <text evidence="2">The sequence shown here is derived from an EMBL/GenBank/DDBJ whole genome shotgun (WGS) entry which is preliminary data.</text>
</comment>
<name>A0A9N9G890_9GLOM</name>
<evidence type="ECO:0000313" key="3">
    <source>
        <dbReference type="Proteomes" id="UP000789396"/>
    </source>
</evidence>
<evidence type="ECO:0000256" key="1">
    <source>
        <dbReference type="SAM" id="MobiDB-lite"/>
    </source>
</evidence>
<dbReference type="EMBL" id="CAJVPZ010007277">
    <property type="protein sequence ID" value="CAG8584206.1"/>
    <property type="molecule type" value="Genomic_DNA"/>
</dbReference>
<reference evidence="2" key="1">
    <citation type="submission" date="2021-06" db="EMBL/GenBank/DDBJ databases">
        <authorList>
            <person name="Kallberg Y."/>
            <person name="Tangrot J."/>
            <person name="Rosling A."/>
        </authorList>
    </citation>
    <scope>NUCLEOTIDE SEQUENCE</scope>
    <source>
        <strain evidence="2">IN212</strain>
    </source>
</reference>